<evidence type="ECO:0000259" key="6">
    <source>
        <dbReference type="Pfam" id="PF04932"/>
    </source>
</evidence>
<evidence type="ECO:0000256" key="1">
    <source>
        <dbReference type="ARBA" id="ARBA00004141"/>
    </source>
</evidence>
<evidence type="ECO:0000313" key="7">
    <source>
        <dbReference type="EMBL" id="OGL43428.1"/>
    </source>
</evidence>
<evidence type="ECO:0000256" key="2">
    <source>
        <dbReference type="ARBA" id="ARBA00022692"/>
    </source>
</evidence>
<accession>A0A1F7RQL2</accession>
<sequence length="462" mass="52028">MPPQLALIICIIFVLWLLHLERKQAPNVSRVLWIPTIWMLSIASKPFGVWFMSAGADAEAGSPLDRVFLSVILCLGLIILASRKFSWSRAIKENSWLMLLVSYLLVSILWSDIPFISFKRWIREVVAVVMAFIVMTERNPRQALESILRRTVYVLIPFSLVLINYYSAYGRVYGRWSGELMWVGVTQQKNGLGRLCLISVFFLVWTLARRLRGHDGFTSKRQTYADVFVLIVALWLLKGPPNSYPATAFVALSAGLLVFWGLLWIKKSRVIMVTSIFIPIIALGIVFGTVTLFVNGSTIGHFTSTLGREESLTGRTDVWAELLPVVMQSPIWGSGFGGFWTPKTREAFRISEGHSGYLDVLIELGFVGLLLFSIFLLSSCRKAQRALSDDFDWASLSICFFLMAVIHNITESSINSFTSHLTAILLFLNASFTSKVAHSPREVQYHSPNISRKLDTLNSNTL</sequence>
<feature type="transmembrane region" description="Helical" evidence="5">
    <location>
        <begin position="192"/>
        <end position="211"/>
    </location>
</feature>
<evidence type="ECO:0000313" key="8">
    <source>
        <dbReference type="Proteomes" id="UP000178797"/>
    </source>
</evidence>
<keyword evidence="2 5" id="KW-0812">Transmembrane</keyword>
<protein>
    <recommendedName>
        <fullName evidence="6">O-antigen ligase-related domain-containing protein</fullName>
    </recommendedName>
</protein>
<feature type="transmembrane region" description="Helical" evidence="5">
    <location>
        <begin position="391"/>
        <end position="410"/>
    </location>
</feature>
<feature type="domain" description="O-antigen ligase-related" evidence="6">
    <location>
        <begin position="245"/>
        <end position="372"/>
    </location>
</feature>
<dbReference type="GO" id="GO:0016020">
    <property type="term" value="C:membrane"/>
    <property type="evidence" value="ECO:0007669"/>
    <property type="project" value="UniProtKB-SubCell"/>
</dbReference>
<reference evidence="7 8" key="1">
    <citation type="journal article" date="2016" name="Nat. Commun.">
        <title>Thousands of microbial genomes shed light on interconnected biogeochemical processes in an aquifer system.</title>
        <authorList>
            <person name="Anantharaman K."/>
            <person name="Brown C.T."/>
            <person name="Hug L.A."/>
            <person name="Sharon I."/>
            <person name="Castelle C.J."/>
            <person name="Probst A.J."/>
            <person name="Thomas B.C."/>
            <person name="Singh A."/>
            <person name="Wilkins M.J."/>
            <person name="Karaoz U."/>
            <person name="Brodie E.L."/>
            <person name="Williams K.H."/>
            <person name="Hubbard S.S."/>
            <person name="Banfield J.F."/>
        </authorList>
    </citation>
    <scope>NUCLEOTIDE SEQUENCE [LARGE SCALE GENOMIC DNA]</scope>
</reference>
<dbReference type="EMBL" id="MGDE01000230">
    <property type="protein sequence ID" value="OGL43428.1"/>
    <property type="molecule type" value="Genomic_DNA"/>
</dbReference>
<keyword evidence="3 5" id="KW-1133">Transmembrane helix</keyword>
<feature type="transmembrane region" description="Helical" evidence="5">
    <location>
        <begin position="94"/>
        <end position="115"/>
    </location>
</feature>
<dbReference type="Pfam" id="PF04932">
    <property type="entry name" value="Wzy_C"/>
    <property type="match status" value="1"/>
</dbReference>
<dbReference type="AlphaFoldDB" id="A0A1F7RQL2"/>
<comment type="subcellular location">
    <subcellularLocation>
        <location evidence="1">Membrane</location>
        <topology evidence="1">Multi-pass membrane protein</topology>
    </subcellularLocation>
</comment>
<feature type="transmembrane region" description="Helical" evidence="5">
    <location>
        <begin position="32"/>
        <end position="52"/>
    </location>
</feature>
<feature type="transmembrane region" description="Helical" evidence="5">
    <location>
        <begin position="360"/>
        <end position="379"/>
    </location>
</feature>
<evidence type="ECO:0000256" key="5">
    <source>
        <dbReference type="SAM" id="Phobius"/>
    </source>
</evidence>
<gene>
    <name evidence="7" type="ORF">A2W05_00345</name>
</gene>
<feature type="transmembrane region" description="Helical" evidence="5">
    <location>
        <begin position="64"/>
        <end position="82"/>
    </location>
</feature>
<feature type="transmembrane region" description="Helical" evidence="5">
    <location>
        <begin position="152"/>
        <end position="172"/>
    </location>
</feature>
<dbReference type="PANTHER" id="PTHR37422:SF17">
    <property type="entry name" value="O-ANTIGEN LIGASE"/>
    <property type="match status" value="1"/>
</dbReference>
<dbReference type="InterPro" id="IPR007016">
    <property type="entry name" value="O-antigen_ligase-rel_domated"/>
</dbReference>
<dbReference type="Proteomes" id="UP000178797">
    <property type="component" value="Unassembled WGS sequence"/>
</dbReference>
<organism evidence="7 8">
    <name type="scientific">Candidatus Schekmanbacteria bacterium RBG_16_38_10</name>
    <dbReference type="NCBI Taxonomy" id="1817879"/>
    <lineage>
        <taxon>Bacteria</taxon>
        <taxon>Candidatus Schekmaniibacteriota</taxon>
    </lineage>
</organism>
<proteinExistence type="predicted"/>
<feature type="transmembrane region" description="Helical" evidence="5">
    <location>
        <begin position="270"/>
        <end position="294"/>
    </location>
</feature>
<dbReference type="PANTHER" id="PTHR37422">
    <property type="entry name" value="TEICHURONIC ACID BIOSYNTHESIS PROTEIN TUAE"/>
    <property type="match status" value="1"/>
</dbReference>
<evidence type="ECO:0000256" key="3">
    <source>
        <dbReference type="ARBA" id="ARBA00022989"/>
    </source>
</evidence>
<keyword evidence="4 5" id="KW-0472">Membrane</keyword>
<comment type="caution">
    <text evidence="7">The sequence shown here is derived from an EMBL/GenBank/DDBJ whole genome shotgun (WGS) entry which is preliminary data.</text>
</comment>
<feature type="transmembrane region" description="Helical" evidence="5">
    <location>
        <begin position="5"/>
        <end position="20"/>
    </location>
</feature>
<dbReference type="InterPro" id="IPR051533">
    <property type="entry name" value="WaaL-like"/>
</dbReference>
<name>A0A1F7RQL2_9BACT</name>
<feature type="transmembrane region" description="Helical" evidence="5">
    <location>
        <begin position="244"/>
        <end position="263"/>
    </location>
</feature>
<evidence type="ECO:0000256" key="4">
    <source>
        <dbReference type="ARBA" id="ARBA00023136"/>
    </source>
</evidence>